<dbReference type="EMBL" id="FUWJ01000007">
    <property type="protein sequence ID" value="SKA25409.1"/>
    <property type="molecule type" value="Genomic_DNA"/>
</dbReference>
<sequence length="90" mass="9461">MTAHLPFLLAWFIAGAILGTLHWMSLRWSIGLFAAGRSVLLPFLTQLARFASIGAALTFAAVHQGAYALLASAGGVLAARAVALRRAART</sequence>
<dbReference type="STRING" id="225324.SAMN02745126_04522"/>
<feature type="transmembrane region" description="Helical" evidence="1">
    <location>
        <begin position="66"/>
        <end position="84"/>
    </location>
</feature>
<evidence type="ECO:0000256" key="1">
    <source>
        <dbReference type="SAM" id="Phobius"/>
    </source>
</evidence>
<dbReference type="RefSeq" id="WP_170921076.1">
    <property type="nucleotide sequence ID" value="NZ_FUWJ01000007.1"/>
</dbReference>
<accession>A0A1T4SAZ2</accession>
<evidence type="ECO:0000313" key="2">
    <source>
        <dbReference type="EMBL" id="SKA25409.1"/>
    </source>
</evidence>
<name>A0A1T4SAZ2_9HYPH</name>
<reference evidence="3" key="1">
    <citation type="submission" date="2017-02" db="EMBL/GenBank/DDBJ databases">
        <authorList>
            <person name="Varghese N."/>
            <person name="Submissions S."/>
        </authorList>
    </citation>
    <scope>NUCLEOTIDE SEQUENCE [LARGE SCALE GENOMIC DNA]</scope>
    <source>
        <strain evidence="3">ATCC 27094</strain>
    </source>
</reference>
<protein>
    <submittedName>
        <fullName evidence="2">N-ATPase, AtpR subunit</fullName>
    </submittedName>
</protein>
<proteinExistence type="predicted"/>
<keyword evidence="1" id="KW-0472">Membrane</keyword>
<organism evidence="2 3">
    <name type="scientific">Enhydrobacter aerosaccus</name>
    <dbReference type="NCBI Taxonomy" id="225324"/>
    <lineage>
        <taxon>Bacteria</taxon>
        <taxon>Pseudomonadati</taxon>
        <taxon>Pseudomonadota</taxon>
        <taxon>Alphaproteobacteria</taxon>
        <taxon>Hyphomicrobiales</taxon>
        <taxon>Enhydrobacter</taxon>
    </lineage>
</organism>
<keyword evidence="1" id="KW-1133">Transmembrane helix</keyword>
<evidence type="ECO:0000313" key="3">
    <source>
        <dbReference type="Proteomes" id="UP000190092"/>
    </source>
</evidence>
<feature type="transmembrane region" description="Helical" evidence="1">
    <location>
        <begin position="6"/>
        <end position="26"/>
    </location>
</feature>
<gene>
    <name evidence="2" type="ORF">SAMN02745126_04522</name>
</gene>
<dbReference type="AlphaFoldDB" id="A0A1T4SAZ2"/>
<keyword evidence="1" id="KW-0812">Transmembrane</keyword>
<feature type="transmembrane region" description="Helical" evidence="1">
    <location>
        <begin position="38"/>
        <end position="60"/>
    </location>
</feature>
<dbReference type="Proteomes" id="UP000190092">
    <property type="component" value="Unassembled WGS sequence"/>
</dbReference>
<dbReference type="InterPro" id="IPR017581">
    <property type="entry name" value="AtpR-like"/>
</dbReference>
<keyword evidence="3" id="KW-1185">Reference proteome</keyword>
<dbReference type="Pfam" id="PF12966">
    <property type="entry name" value="AtpR"/>
    <property type="match status" value="1"/>
</dbReference>